<comment type="caution">
    <text evidence="1">The sequence shown here is derived from an EMBL/GenBank/DDBJ whole genome shotgun (WGS) entry which is preliminary data.</text>
</comment>
<organism evidence="1 2">
    <name type="scientific">Pseudolycoriella hygida</name>
    <dbReference type="NCBI Taxonomy" id="35572"/>
    <lineage>
        <taxon>Eukaryota</taxon>
        <taxon>Metazoa</taxon>
        <taxon>Ecdysozoa</taxon>
        <taxon>Arthropoda</taxon>
        <taxon>Hexapoda</taxon>
        <taxon>Insecta</taxon>
        <taxon>Pterygota</taxon>
        <taxon>Neoptera</taxon>
        <taxon>Endopterygota</taxon>
        <taxon>Diptera</taxon>
        <taxon>Nematocera</taxon>
        <taxon>Sciaroidea</taxon>
        <taxon>Sciaridae</taxon>
        <taxon>Pseudolycoriella</taxon>
    </lineage>
</organism>
<sequence>EHPVIKQILALKYFLHKSQCSDERAKLFDCVIPKLTESLTELFRSTQLDVINSLLPSFSLTLCETVDSTRDDTSLTLRSLALGILNLLLEIFKLICDRSNLQCDDATQLENLLQSVHDVGLKILNFLVKNEPKYFSEEHNHIGAITFVNKLIFVLCELAEFASKTFQPKLLAAVWRCILSFCSASCDEFSFELLHIGVTISKKLINEGDSEFLHFFMKYDDKNMACKLLQCLLVDTLAFTRTQVYMETVEVLSILLIRASEAVNPNIILNMLANSLLQYDSILGYILIDLWSEWARCLSQAQRLSLILFWADIVENIDQPIHLHMKIPIQNLYEGLTDEQKQRFRFSKPINANFKLWTTIGLHRLAETDTSAEIMELHSKIGVLFREFSTYRKQCTLSKLIEHLHLMGTMSPTNNSVPGYLMDLWNLNFNHQLLKFSSLITSLIKISIVHKEQLENNEHRFILQKINSIAGTSNITTVLKIEIITYLSHIAMKYFAVECLQDIEMLIRQLFSKLCVDSDAVVKRIAFTAYAKVVNEAKHDGIGLDHITDDVSLKTELFD</sequence>
<reference evidence="1" key="1">
    <citation type="submission" date="2022-07" db="EMBL/GenBank/DDBJ databases">
        <authorList>
            <person name="Trinca V."/>
            <person name="Uliana J.V.C."/>
            <person name="Torres T.T."/>
            <person name="Ward R.J."/>
            <person name="Monesi N."/>
        </authorList>
    </citation>
    <scope>NUCLEOTIDE SEQUENCE</scope>
    <source>
        <strain evidence="1">HSMRA1968</strain>
        <tissue evidence="1">Whole embryos</tissue>
    </source>
</reference>
<dbReference type="Proteomes" id="UP001151699">
    <property type="component" value="Chromosome B"/>
</dbReference>
<evidence type="ECO:0000313" key="2">
    <source>
        <dbReference type="Proteomes" id="UP001151699"/>
    </source>
</evidence>
<feature type="non-terminal residue" evidence="1">
    <location>
        <position position="1"/>
    </location>
</feature>
<name>A0A9Q0N6X3_9DIPT</name>
<feature type="non-terminal residue" evidence="1">
    <location>
        <position position="559"/>
    </location>
</feature>
<protein>
    <submittedName>
        <fullName evidence="1">Uncharacterized protein</fullName>
    </submittedName>
</protein>
<dbReference type="AlphaFoldDB" id="A0A9Q0N6X3"/>
<gene>
    <name evidence="1" type="ORF">Bhyg_09554</name>
</gene>
<accession>A0A9Q0N6X3</accession>
<proteinExistence type="predicted"/>
<keyword evidence="2" id="KW-1185">Reference proteome</keyword>
<evidence type="ECO:0000313" key="1">
    <source>
        <dbReference type="EMBL" id="KAJ6644585.1"/>
    </source>
</evidence>
<dbReference type="EMBL" id="WJQU01000002">
    <property type="protein sequence ID" value="KAJ6644585.1"/>
    <property type="molecule type" value="Genomic_DNA"/>
</dbReference>
<dbReference type="OrthoDB" id="413572at2759"/>